<evidence type="ECO:0000256" key="2">
    <source>
        <dbReference type="ARBA" id="ARBA00010871"/>
    </source>
</evidence>
<evidence type="ECO:0000256" key="7">
    <source>
        <dbReference type="ARBA" id="ARBA00022960"/>
    </source>
</evidence>
<dbReference type="InterPro" id="IPR000291">
    <property type="entry name" value="D-Ala_lig_Van_CS"/>
</dbReference>
<evidence type="ECO:0000259" key="14">
    <source>
        <dbReference type="PROSITE" id="PS50975"/>
    </source>
</evidence>
<evidence type="ECO:0000313" key="15">
    <source>
        <dbReference type="EMBL" id="NYD26459.1"/>
    </source>
</evidence>
<gene>
    <name evidence="10" type="primary">ddl</name>
    <name evidence="15" type="ORF">BJ960_001262</name>
</gene>
<keyword evidence="5 13" id="KW-0547">Nucleotide-binding</keyword>
<dbReference type="HAMAP" id="MF_00047">
    <property type="entry name" value="Dala_Dala_lig"/>
    <property type="match status" value="1"/>
</dbReference>
<feature type="active site" evidence="11">
    <location>
        <position position="173"/>
    </location>
</feature>
<dbReference type="PROSITE" id="PS50975">
    <property type="entry name" value="ATP_GRASP"/>
    <property type="match status" value="1"/>
</dbReference>
<evidence type="ECO:0000256" key="12">
    <source>
        <dbReference type="PIRSR" id="PIRSR039102-3"/>
    </source>
</evidence>
<dbReference type="PIRSF" id="PIRSF039102">
    <property type="entry name" value="Ddl/VanB"/>
    <property type="match status" value="1"/>
</dbReference>
<dbReference type="EMBL" id="JACCBD010000001">
    <property type="protein sequence ID" value="NYD26459.1"/>
    <property type="molecule type" value="Genomic_DNA"/>
</dbReference>
<comment type="caution">
    <text evidence="15">The sequence shown here is derived from an EMBL/GenBank/DDBJ whole genome shotgun (WGS) entry which is preliminary data.</text>
</comment>
<dbReference type="Pfam" id="PF07478">
    <property type="entry name" value="Dala_Dala_lig_C"/>
    <property type="match status" value="1"/>
</dbReference>
<comment type="catalytic activity">
    <reaction evidence="10">
        <text>2 D-alanine + ATP = D-alanyl-D-alanine + ADP + phosphate + H(+)</text>
        <dbReference type="Rhea" id="RHEA:11224"/>
        <dbReference type="ChEBI" id="CHEBI:15378"/>
        <dbReference type="ChEBI" id="CHEBI:30616"/>
        <dbReference type="ChEBI" id="CHEBI:43474"/>
        <dbReference type="ChEBI" id="CHEBI:57416"/>
        <dbReference type="ChEBI" id="CHEBI:57822"/>
        <dbReference type="ChEBI" id="CHEBI:456216"/>
        <dbReference type="EC" id="6.3.2.4"/>
    </reaction>
</comment>
<dbReference type="InterPro" id="IPR011095">
    <property type="entry name" value="Dala_Dala_lig_C"/>
</dbReference>
<evidence type="ECO:0000256" key="8">
    <source>
        <dbReference type="ARBA" id="ARBA00022984"/>
    </source>
</evidence>
<dbReference type="Pfam" id="PF01820">
    <property type="entry name" value="Dala_Dala_lig_N"/>
    <property type="match status" value="1"/>
</dbReference>
<feature type="binding site" evidence="12">
    <location>
        <position position="280"/>
    </location>
    <ligand>
        <name>Mg(2+)</name>
        <dbReference type="ChEBI" id="CHEBI:18420"/>
        <label>1</label>
    </ligand>
</feature>
<dbReference type="SUPFAM" id="SSF52440">
    <property type="entry name" value="PreATP-grasp domain"/>
    <property type="match status" value="1"/>
</dbReference>
<dbReference type="NCBIfam" id="TIGR01205">
    <property type="entry name" value="D_ala_D_alaTIGR"/>
    <property type="match status" value="1"/>
</dbReference>
<comment type="similarity">
    <text evidence="2 10">Belongs to the D-alanine--D-alanine ligase family.</text>
</comment>
<evidence type="ECO:0000256" key="11">
    <source>
        <dbReference type="PIRSR" id="PIRSR039102-1"/>
    </source>
</evidence>
<feature type="binding site" evidence="12">
    <location>
        <position position="295"/>
    </location>
    <ligand>
        <name>Mg(2+)</name>
        <dbReference type="ChEBI" id="CHEBI:18420"/>
        <label>2</label>
    </ligand>
</feature>
<dbReference type="PROSITE" id="PS00843">
    <property type="entry name" value="DALA_DALA_LIGASE_1"/>
    <property type="match status" value="1"/>
</dbReference>
<feature type="active site" evidence="11">
    <location>
        <position position="304"/>
    </location>
</feature>
<dbReference type="Gene3D" id="3.30.470.20">
    <property type="entry name" value="ATP-grasp fold, B domain"/>
    <property type="match status" value="1"/>
</dbReference>
<dbReference type="GO" id="GO:0009252">
    <property type="term" value="P:peptidoglycan biosynthetic process"/>
    <property type="evidence" value="ECO:0007669"/>
    <property type="project" value="UniProtKB-UniRule"/>
</dbReference>
<organism evidence="15 16">
    <name type="scientific">Leucobacter aridicollis</name>
    <dbReference type="NCBI Taxonomy" id="283878"/>
    <lineage>
        <taxon>Bacteria</taxon>
        <taxon>Bacillati</taxon>
        <taxon>Actinomycetota</taxon>
        <taxon>Actinomycetes</taxon>
        <taxon>Micrococcales</taxon>
        <taxon>Microbacteriaceae</taxon>
        <taxon>Leucobacter</taxon>
    </lineage>
</organism>
<evidence type="ECO:0000256" key="9">
    <source>
        <dbReference type="ARBA" id="ARBA00023316"/>
    </source>
</evidence>
<reference evidence="15 16" key="1">
    <citation type="submission" date="2020-07" db="EMBL/GenBank/DDBJ databases">
        <title>Sequencing the genomes of 1000 actinobacteria strains.</title>
        <authorList>
            <person name="Klenk H.-P."/>
        </authorList>
    </citation>
    <scope>NUCLEOTIDE SEQUENCE [LARGE SCALE GENOMIC DNA]</scope>
    <source>
        <strain evidence="15 16">DSM 17380</strain>
    </source>
</reference>
<keyword evidence="12" id="KW-0464">Manganese</keyword>
<evidence type="ECO:0000256" key="3">
    <source>
        <dbReference type="ARBA" id="ARBA00022490"/>
    </source>
</evidence>
<keyword evidence="8 10" id="KW-0573">Peptidoglycan synthesis</keyword>
<proteinExistence type="inferred from homology"/>
<feature type="binding site" evidence="12">
    <location>
        <position position="293"/>
    </location>
    <ligand>
        <name>Mg(2+)</name>
        <dbReference type="ChEBI" id="CHEBI:18420"/>
        <label>2</label>
    </ligand>
</feature>
<evidence type="ECO:0000256" key="1">
    <source>
        <dbReference type="ARBA" id="ARBA00004496"/>
    </source>
</evidence>
<feature type="active site" evidence="11">
    <location>
        <position position="13"/>
    </location>
</feature>
<evidence type="ECO:0000256" key="4">
    <source>
        <dbReference type="ARBA" id="ARBA00022598"/>
    </source>
</evidence>
<dbReference type="EC" id="6.3.2.4" evidence="10"/>
<dbReference type="Gene3D" id="3.30.1490.20">
    <property type="entry name" value="ATP-grasp fold, A domain"/>
    <property type="match status" value="1"/>
</dbReference>
<comment type="cofactor">
    <cofactor evidence="12">
        <name>Mg(2+)</name>
        <dbReference type="ChEBI" id="CHEBI:18420"/>
    </cofactor>
    <cofactor evidence="12">
        <name>Mn(2+)</name>
        <dbReference type="ChEBI" id="CHEBI:29035"/>
    </cofactor>
    <text evidence="12">Binds 2 magnesium or manganese ions per subunit.</text>
</comment>
<name>A0A852R7Q2_9MICO</name>
<feature type="binding site" evidence="12">
    <location>
        <position position="293"/>
    </location>
    <ligand>
        <name>Mg(2+)</name>
        <dbReference type="ChEBI" id="CHEBI:18420"/>
        <label>1</label>
    </ligand>
</feature>
<dbReference type="GO" id="GO:0008716">
    <property type="term" value="F:D-alanine-D-alanine ligase activity"/>
    <property type="evidence" value="ECO:0007669"/>
    <property type="project" value="UniProtKB-UniRule"/>
</dbReference>
<comment type="pathway">
    <text evidence="10">Cell wall biogenesis; peptidoglycan biosynthesis.</text>
</comment>
<dbReference type="InterPro" id="IPR013815">
    <property type="entry name" value="ATP_grasp_subdomain_1"/>
</dbReference>
<dbReference type="InterPro" id="IPR005905">
    <property type="entry name" value="D_ala_D_ala"/>
</dbReference>
<keyword evidence="4 10" id="KW-0436">Ligase</keyword>
<evidence type="ECO:0000256" key="10">
    <source>
        <dbReference type="HAMAP-Rule" id="MF_00047"/>
    </source>
</evidence>
<dbReference type="GO" id="GO:0005829">
    <property type="term" value="C:cytosol"/>
    <property type="evidence" value="ECO:0007669"/>
    <property type="project" value="TreeGrafter"/>
</dbReference>
<evidence type="ECO:0000313" key="16">
    <source>
        <dbReference type="Proteomes" id="UP000586095"/>
    </source>
</evidence>
<dbReference type="NCBIfam" id="NF002378">
    <property type="entry name" value="PRK01372.1"/>
    <property type="match status" value="1"/>
</dbReference>
<dbReference type="InterPro" id="IPR016185">
    <property type="entry name" value="PreATP-grasp_dom_sf"/>
</dbReference>
<sequence>MKVAVLFGGTGEERDVSIASAAAVIPALRRSGHQVLPVDTVFGAIAPGDEPRILIREVGENPPADVGLGLVSRGTIPVRIPSEVRDCDVVFLALHGGSGEDGRIQALLDLAEVPYTGSGPLASGLAMDKIVSKTLLRSAGLPTPDWLTDEADAMAVEESLGFPVVVKPSAQGSTVGLTLVREAVDLGNAISEAARYGHVMIEQLIAGRELTVGVFDGMALAVGEVMVDSEEVFSYEAKYQPNAVSEIFPAELPTELAQSIRTAAVQAHDVHRLSGYSRTDFRLDDHGKAWIIETNSLPGLTSTSLFPQSAAAAGLSFDEVCDRICRLAVTRR</sequence>
<comment type="function">
    <text evidence="10">Cell wall formation.</text>
</comment>
<keyword evidence="12" id="KW-0460">Magnesium</keyword>
<dbReference type="UniPathway" id="UPA00219"/>
<keyword evidence="7 10" id="KW-0133">Cell shape</keyword>
<comment type="subcellular location">
    <subcellularLocation>
        <location evidence="1 10">Cytoplasm</location>
    </subcellularLocation>
</comment>
<feature type="domain" description="ATP-grasp" evidence="14">
    <location>
        <begin position="133"/>
        <end position="326"/>
    </location>
</feature>
<keyword evidence="16" id="KW-1185">Reference proteome</keyword>
<evidence type="ECO:0000256" key="6">
    <source>
        <dbReference type="ARBA" id="ARBA00022840"/>
    </source>
</evidence>
<dbReference type="InterPro" id="IPR011761">
    <property type="entry name" value="ATP-grasp"/>
</dbReference>
<dbReference type="Proteomes" id="UP000586095">
    <property type="component" value="Unassembled WGS sequence"/>
</dbReference>
<dbReference type="GO" id="GO:0005524">
    <property type="term" value="F:ATP binding"/>
    <property type="evidence" value="ECO:0007669"/>
    <property type="project" value="UniProtKB-UniRule"/>
</dbReference>
<dbReference type="PANTHER" id="PTHR23132">
    <property type="entry name" value="D-ALANINE--D-ALANINE LIGASE"/>
    <property type="match status" value="1"/>
</dbReference>
<keyword evidence="9 10" id="KW-0961">Cell wall biogenesis/degradation</keyword>
<dbReference type="InterPro" id="IPR011127">
    <property type="entry name" value="Dala_Dala_lig_N"/>
</dbReference>
<evidence type="ECO:0000256" key="13">
    <source>
        <dbReference type="PROSITE-ProRule" id="PRU00409"/>
    </source>
</evidence>
<keyword evidence="6 13" id="KW-0067">ATP-binding</keyword>
<evidence type="ECO:0000256" key="5">
    <source>
        <dbReference type="ARBA" id="ARBA00022741"/>
    </source>
</evidence>
<accession>A0A852R7Q2</accession>
<dbReference type="PANTHER" id="PTHR23132:SF23">
    <property type="entry name" value="D-ALANINE--D-ALANINE LIGASE B"/>
    <property type="match status" value="1"/>
</dbReference>
<dbReference type="AlphaFoldDB" id="A0A852R7Q2"/>
<dbReference type="Gene3D" id="3.40.50.20">
    <property type="match status" value="1"/>
</dbReference>
<dbReference type="GO" id="GO:0046872">
    <property type="term" value="F:metal ion binding"/>
    <property type="evidence" value="ECO:0007669"/>
    <property type="project" value="UniProtKB-KW"/>
</dbReference>
<keyword evidence="3 10" id="KW-0963">Cytoplasm</keyword>
<dbReference type="SUPFAM" id="SSF56059">
    <property type="entry name" value="Glutathione synthetase ATP-binding domain-like"/>
    <property type="match status" value="1"/>
</dbReference>
<keyword evidence="12" id="KW-0479">Metal-binding</keyword>
<dbReference type="GO" id="GO:0008360">
    <property type="term" value="P:regulation of cell shape"/>
    <property type="evidence" value="ECO:0007669"/>
    <property type="project" value="UniProtKB-KW"/>
</dbReference>
<dbReference type="RefSeq" id="WP_185986662.1">
    <property type="nucleotide sequence ID" value="NZ_BAAALZ010000002.1"/>
</dbReference>
<protein>
    <recommendedName>
        <fullName evidence="10">D-alanine--D-alanine ligase</fullName>
        <ecNumber evidence="10">6.3.2.4</ecNumber>
    </recommendedName>
    <alternativeName>
        <fullName evidence="10">D-Ala-D-Ala ligase</fullName>
    </alternativeName>
    <alternativeName>
        <fullName evidence="10">D-alanylalanine synthetase</fullName>
    </alternativeName>
</protein>
<dbReference type="GO" id="GO:0071555">
    <property type="term" value="P:cell wall organization"/>
    <property type="evidence" value="ECO:0007669"/>
    <property type="project" value="UniProtKB-KW"/>
</dbReference>